<protein>
    <submittedName>
        <fullName evidence="3">Uncharacterized protein</fullName>
    </submittedName>
</protein>
<comment type="caution">
    <text evidence="3">The sequence shown here is derived from an EMBL/GenBank/DDBJ whole genome shotgun (WGS) entry which is preliminary data.</text>
</comment>
<feature type="signal peptide" evidence="2">
    <location>
        <begin position="1"/>
        <end position="17"/>
    </location>
</feature>
<dbReference type="Proteomes" id="UP000774326">
    <property type="component" value="Unassembled WGS sequence"/>
</dbReference>
<dbReference type="AlphaFoldDB" id="A0A9P8QCP5"/>
<feature type="region of interest" description="Disordered" evidence="1">
    <location>
        <begin position="131"/>
        <end position="163"/>
    </location>
</feature>
<organism evidence="3 4">
    <name type="scientific">Wickerhamomyces pijperi</name>
    <name type="common">Yeast</name>
    <name type="synonym">Pichia pijperi</name>
    <dbReference type="NCBI Taxonomy" id="599730"/>
    <lineage>
        <taxon>Eukaryota</taxon>
        <taxon>Fungi</taxon>
        <taxon>Dikarya</taxon>
        <taxon>Ascomycota</taxon>
        <taxon>Saccharomycotina</taxon>
        <taxon>Saccharomycetes</taxon>
        <taxon>Phaffomycetales</taxon>
        <taxon>Wickerhamomycetaceae</taxon>
        <taxon>Wickerhamomyces</taxon>
    </lineage>
</organism>
<dbReference type="EMBL" id="JAEUBG010001042">
    <property type="protein sequence ID" value="KAH3687009.1"/>
    <property type="molecule type" value="Genomic_DNA"/>
</dbReference>
<accession>A0A9P8QCP5</accession>
<evidence type="ECO:0000313" key="3">
    <source>
        <dbReference type="EMBL" id="KAH3687009.1"/>
    </source>
</evidence>
<keyword evidence="4" id="KW-1185">Reference proteome</keyword>
<reference evidence="3" key="1">
    <citation type="journal article" date="2021" name="Open Biol.">
        <title>Shared evolutionary footprints suggest mitochondrial oxidative damage underlies multiple complex I losses in fungi.</title>
        <authorList>
            <person name="Schikora-Tamarit M.A."/>
            <person name="Marcet-Houben M."/>
            <person name="Nosek J."/>
            <person name="Gabaldon T."/>
        </authorList>
    </citation>
    <scope>NUCLEOTIDE SEQUENCE</scope>
    <source>
        <strain evidence="3">CBS2887</strain>
    </source>
</reference>
<proteinExistence type="predicted"/>
<keyword evidence="2" id="KW-0732">Signal</keyword>
<evidence type="ECO:0000256" key="2">
    <source>
        <dbReference type="SAM" id="SignalP"/>
    </source>
</evidence>
<sequence length="163" mass="17348">VLPWTLLAILGLSEIWCVTLDKSGKEVSPLIFNSSIVSSEITDPPAARMMNSKMSKGTSLETKKTKFSNKWDWALANLEGWTSKSPWFLLESWNSSKTTSLSSSSPSTVSTSSSSVAAALESAFIAAARDSEEMDLPSTVSSTSLSAPAPLNKALAPSLDSKI</sequence>
<feature type="non-terminal residue" evidence="3">
    <location>
        <position position="1"/>
    </location>
</feature>
<name>A0A9P8QCP5_WICPI</name>
<evidence type="ECO:0000313" key="4">
    <source>
        <dbReference type="Proteomes" id="UP000774326"/>
    </source>
</evidence>
<gene>
    <name evidence="3" type="ORF">WICPIJ_002003</name>
</gene>
<feature type="chain" id="PRO_5040349890" evidence="2">
    <location>
        <begin position="18"/>
        <end position="163"/>
    </location>
</feature>
<reference evidence="3" key="2">
    <citation type="submission" date="2021-01" db="EMBL/GenBank/DDBJ databases">
        <authorList>
            <person name="Schikora-Tamarit M.A."/>
        </authorList>
    </citation>
    <scope>NUCLEOTIDE SEQUENCE</scope>
    <source>
        <strain evidence="3">CBS2887</strain>
    </source>
</reference>
<evidence type="ECO:0000256" key="1">
    <source>
        <dbReference type="SAM" id="MobiDB-lite"/>
    </source>
</evidence>